<gene>
    <name evidence="1" type="ORF">BN961_02912</name>
</gene>
<keyword evidence="2" id="KW-1185">Reference proteome</keyword>
<dbReference type="OrthoDB" id="8480914at2"/>
<dbReference type="RefSeq" id="WP_053083926.1">
    <property type="nucleotide sequence ID" value="NZ_CCAZ020000002.1"/>
</dbReference>
<organism evidence="1 2">
    <name type="scientific">Afipia felis</name>
    <name type="common">Cat scratch disease bacillus</name>
    <dbReference type="NCBI Taxonomy" id="1035"/>
    <lineage>
        <taxon>Bacteria</taxon>
        <taxon>Pseudomonadati</taxon>
        <taxon>Pseudomonadota</taxon>
        <taxon>Alphaproteobacteria</taxon>
        <taxon>Hyphomicrobiales</taxon>
        <taxon>Nitrobacteraceae</taxon>
        <taxon>Afipia</taxon>
    </lineage>
</organism>
<dbReference type="EMBL" id="CCAZ020000002">
    <property type="protein sequence ID" value="CEG09486.1"/>
    <property type="molecule type" value="Genomic_DNA"/>
</dbReference>
<accession>A0A090MQ48</accession>
<protein>
    <submittedName>
        <fullName evidence="1">Phage protein, HK97 gp10 family</fullName>
    </submittedName>
</protein>
<comment type="caution">
    <text evidence="1">The sequence shown here is derived from an EMBL/GenBank/DDBJ whole genome shotgun (WGS) entry which is preliminary data.</text>
</comment>
<dbReference type="AlphaFoldDB" id="A0A090MQ48"/>
<dbReference type="STRING" id="1035.BN961_02912"/>
<dbReference type="InterPro" id="IPR010064">
    <property type="entry name" value="HK97-gp10_tail"/>
</dbReference>
<dbReference type="Proteomes" id="UP000035762">
    <property type="component" value="Unassembled WGS sequence"/>
</dbReference>
<sequence>MAGSDDDEIDRQIANLSFKVRRELVTTIRAEAGKLADAVKSAAPVKTGALRDSVKVRRTRNDLTLYVEAGGAATTKYYDRDTGYEREVVIDGRSNEGIAKQADGAGVSYDYSMAIEYGATDHPAEPFFFPTIRAMEDSINANIEAAVEKALSE</sequence>
<proteinExistence type="predicted"/>
<name>A0A090MQ48_AFIFE</name>
<evidence type="ECO:0000313" key="1">
    <source>
        <dbReference type="EMBL" id="CEG09486.1"/>
    </source>
</evidence>
<dbReference type="Pfam" id="PF04883">
    <property type="entry name" value="HK97-gp10_like"/>
    <property type="match status" value="1"/>
</dbReference>
<reference evidence="1 2" key="1">
    <citation type="journal article" date="2014" name="Genome Announc.">
        <title>Genome Sequence of Afipia felis Strain 76713, Isolated in Hospital Water Using an Amoeba Co-Culture Procedure.</title>
        <authorList>
            <person name="Benamar S."/>
            <person name="La Scola B."/>
            <person name="Croce O."/>
        </authorList>
    </citation>
    <scope>NUCLEOTIDE SEQUENCE [LARGE SCALE GENOMIC DNA]</scope>
    <source>
        <strain evidence="1 2">76713</strain>
    </source>
</reference>
<evidence type="ECO:0000313" key="2">
    <source>
        <dbReference type="Proteomes" id="UP000035762"/>
    </source>
</evidence>